<dbReference type="GO" id="GO:0005886">
    <property type="term" value="C:plasma membrane"/>
    <property type="evidence" value="ECO:0007669"/>
    <property type="project" value="UniProtKB-SubCell"/>
</dbReference>
<dbReference type="KEGG" id="psin:CAK95_26005"/>
<gene>
    <name evidence="10" type="ORF">CAK95_26005</name>
</gene>
<dbReference type="OrthoDB" id="7173339at2"/>
<keyword evidence="3" id="KW-1003">Cell membrane</keyword>
<dbReference type="GO" id="GO:0044877">
    <property type="term" value="F:protein-containing complex binding"/>
    <property type="evidence" value="ECO:0007669"/>
    <property type="project" value="InterPro"/>
</dbReference>
<dbReference type="Proteomes" id="UP000194137">
    <property type="component" value="Chromosome"/>
</dbReference>
<evidence type="ECO:0000256" key="6">
    <source>
        <dbReference type="ARBA" id="ARBA00023136"/>
    </source>
</evidence>
<keyword evidence="6 8" id="KW-0472">Membrane</keyword>
<dbReference type="InterPro" id="IPR018704">
    <property type="entry name" value="SecYEG/CpoB_TPR"/>
</dbReference>
<feature type="transmembrane region" description="Helical" evidence="8">
    <location>
        <begin position="24"/>
        <end position="45"/>
    </location>
</feature>
<evidence type="ECO:0000313" key="11">
    <source>
        <dbReference type="Proteomes" id="UP000194137"/>
    </source>
</evidence>
<evidence type="ECO:0000256" key="1">
    <source>
        <dbReference type="ARBA" id="ARBA00004167"/>
    </source>
</evidence>
<evidence type="ECO:0000256" key="8">
    <source>
        <dbReference type="SAM" id="Phobius"/>
    </source>
</evidence>
<name>A0A1W7A0U5_9HYPH</name>
<dbReference type="PANTHER" id="PTHR38035">
    <property type="entry name" value="UPF0070 PROTEIN YFGM"/>
    <property type="match status" value="1"/>
</dbReference>
<dbReference type="STRING" id="1235591.CAK95_26005"/>
<evidence type="ECO:0000256" key="3">
    <source>
        <dbReference type="ARBA" id="ARBA00022475"/>
    </source>
</evidence>
<reference evidence="10 11" key="1">
    <citation type="submission" date="2017-05" db="EMBL/GenBank/DDBJ databases">
        <title>Full genome sequence of Pseudorhodoplanes sinuspersici.</title>
        <authorList>
            <person name="Dastgheib S.M.M."/>
            <person name="Shavandi M."/>
            <person name="Tirandaz H."/>
        </authorList>
    </citation>
    <scope>NUCLEOTIDE SEQUENCE [LARGE SCALE GENOMIC DNA]</scope>
    <source>
        <strain evidence="10 11">RIPI110</strain>
    </source>
</reference>
<keyword evidence="7" id="KW-0143">Chaperone</keyword>
<evidence type="ECO:0000313" key="10">
    <source>
        <dbReference type="EMBL" id="ARQ03208.1"/>
    </source>
</evidence>
<feature type="domain" description="Ancillary SecYEG translocon subunit/Cell division coordinator CpoB TPR" evidence="9">
    <location>
        <begin position="18"/>
        <end position="158"/>
    </location>
</feature>
<proteinExistence type="predicted"/>
<evidence type="ECO:0000256" key="7">
    <source>
        <dbReference type="ARBA" id="ARBA00023186"/>
    </source>
</evidence>
<dbReference type="PANTHER" id="PTHR38035:SF1">
    <property type="entry name" value="ANCILLARY SECYEG TRANSLOCON SUBUNIT"/>
    <property type="match status" value="1"/>
</dbReference>
<evidence type="ECO:0000256" key="4">
    <source>
        <dbReference type="ARBA" id="ARBA00022692"/>
    </source>
</evidence>
<dbReference type="Pfam" id="PF09976">
    <property type="entry name" value="TPR_21"/>
    <property type="match status" value="1"/>
</dbReference>
<accession>A0A1W7A0U5</accession>
<comment type="subcellular location">
    <subcellularLocation>
        <location evidence="2">Cell membrane</location>
    </subcellularLocation>
    <subcellularLocation>
        <location evidence="1">Membrane</location>
        <topology evidence="1">Single-pass membrane protein</topology>
    </subcellularLocation>
</comment>
<dbReference type="AlphaFoldDB" id="A0A1W7A0U5"/>
<sequence>MADIFHEVDEEIRRERLKRIWDRYGGLILAVLVLVVAGIGGWRGWEYYQNQRAADSGAQFEAAMALAEGGKLQEAEQAFAKIAADGTSGYRLLAQLREAEAMAPRDRAAAVAVFDKVAADASAGTRFQDLASVRAGFLLVDNAAFADMEKRLETASGAQRPFRHSARELLALSAFKAGDVQGLRRWADMINGDAESPAAMRARIEALLALSNVAKG</sequence>
<dbReference type="RefSeq" id="WP_086091672.1">
    <property type="nucleotide sequence ID" value="NZ_CP021112.1"/>
</dbReference>
<evidence type="ECO:0000256" key="5">
    <source>
        <dbReference type="ARBA" id="ARBA00022989"/>
    </source>
</evidence>
<keyword evidence="11" id="KW-1185">Reference proteome</keyword>
<keyword evidence="4 8" id="KW-0812">Transmembrane</keyword>
<keyword evidence="5 8" id="KW-1133">Transmembrane helix</keyword>
<dbReference type="InterPro" id="IPR026039">
    <property type="entry name" value="YfgM"/>
</dbReference>
<evidence type="ECO:0000256" key="2">
    <source>
        <dbReference type="ARBA" id="ARBA00004236"/>
    </source>
</evidence>
<evidence type="ECO:0000259" key="9">
    <source>
        <dbReference type="Pfam" id="PF09976"/>
    </source>
</evidence>
<protein>
    <recommendedName>
        <fullName evidence="9">Ancillary SecYEG translocon subunit/Cell division coordinator CpoB TPR domain-containing protein</fullName>
    </recommendedName>
</protein>
<organism evidence="10 11">
    <name type="scientific">Pseudorhodoplanes sinuspersici</name>
    <dbReference type="NCBI Taxonomy" id="1235591"/>
    <lineage>
        <taxon>Bacteria</taxon>
        <taxon>Pseudomonadati</taxon>
        <taxon>Pseudomonadota</taxon>
        <taxon>Alphaproteobacteria</taxon>
        <taxon>Hyphomicrobiales</taxon>
        <taxon>Pseudorhodoplanes</taxon>
    </lineage>
</organism>
<dbReference type="EMBL" id="CP021112">
    <property type="protein sequence ID" value="ARQ03208.1"/>
    <property type="molecule type" value="Genomic_DNA"/>
</dbReference>